<dbReference type="AlphaFoldDB" id="A0A0W8CD90"/>
<feature type="transmembrane region" description="Helical" evidence="1">
    <location>
        <begin position="20"/>
        <end position="45"/>
    </location>
</feature>
<dbReference type="Gene3D" id="3.80.10.10">
    <property type="entry name" value="Ribonuclease Inhibitor"/>
    <property type="match status" value="1"/>
</dbReference>
<keyword evidence="1" id="KW-0812">Transmembrane</keyword>
<feature type="transmembrane region" description="Helical" evidence="1">
    <location>
        <begin position="189"/>
        <end position="210"/>
    </location>
</feature>
<evidence type="ECO:0000256" key="1">
    <source>
        <dbReference type="SAM" id="Phobius"/>
    </source>
</evidence>
<accession>A0A0W8CD90</accession>
<dbReference type="SUPFAM" id="SSF52058">
    <property type="entry name" value="L domain-like"/>
    <property type="match status" value="1"/>
</dbReference>
<keyword evidence="1" id="KW-0472">Membrane</keyword>
<keyword evidence="1" id="KW-1133">Transmembrane helix</keyword>
<feature type="transmembrane region" description="Helical" evidence="1">
    <location>
        <begin position="377"/>
        <end position="396"/>
    </location>
</feature>
<protein>
    <submittedName>
        <fullName evidence="2">Uncharacterized protein</fullName>
    </submittedName>
</protein>
<organism evidence="2 3">
    <name type="scientific">Phytophthora nicotianae</name>
    <name type="common">Potato buckeye rot agent</name>
    <name type="synonym">Phytophthora parasitica</name>
    <dbReference type="NCBI Taxonomy" id="4792"/>
    <lineage>
        <taxon>Eukaryota</taxon>
        <taxon>Sar</taxon>
        <taxon>Stramenopiles</taxon>
        <taxon>Oomycota</taxon>
        <taxon>Peronosporomycetes</taxon>
        <taxon>Peronosporales</taxon>
        <taxon>Peronosporaceae</taxon>
        <taxon>Phytophthora</taxon>
    </lineage>
</organism>
<feature type="transmembrane region" description="Helical" evidence="1">
    <location>
        <begin position="222"/>
        <end position="248"/>
    </location>
</feature>
<feature type="transmembrane region" description="Helical" evidence="1">
    <location>
        <begin position="73"/>
        <end position="95"/>
    </location>
</feature>
<comment type="caution">
    <text evidence="2">The sequence shown here is derived from an EMBL/GenBank/DDBJ whole genome shotgun (WGS) entry which is preliminary data.</text>
</comment>
<gene>
    <name evidence="2" type="ORF">AM587_10013773</name>
</gene>
<reference evidence="2 3" key="1">
    <citation type="submission" date="2015-11" db="EMBL/GenBank/DDBJ databases">
        <title>Genomes and virulence difference between two physiological races of Phytophthora nicotianae.</title>
        <authorList>
            <person name="Liu H."/>
            <person name="Ma X."/>
            <person name="Yu H."/>
            <person name="Fang D."/>
            <person name="Li Y."/>
            <person name="Wang X."/>
            <person name="Wang W."/>
            <person name="Dong Y."/>
            <person name="Xiao B."/>
        </authorList>
    </citation>
    <scope>NUCLEOTIDE SEQUENCE [LARGE SCALE GENOMIC DNA]</scope>
    <source>
        <strain evidence="3">race 0</strain>
    </source>
</reference>
<evidence type="ECO:0000313" key="3">
    <source>
        <dbReference type="Proteomes" id="UP000052943"/>
    </source>
</evidence>
<dbReference type="STRING" id="4790.A0A0W8CD90"/>
<sequence>MTPSARRSQRFVPLPRRWFIFWWIVILGVHCVACGYSTVYTVFYWNFGDTFLSYTLEQNQIGLSRENFLTISYVYFALALMHGVCALLMIVGSLVRCNIQFSRWTSKQTSTEIIPDTNRKERKTITRCGCCTGIATCISWLYQKIAGRQGLLGVNGKYFHIVFICREIVQTSLQTIQAVRMSKYLPRLLLNRFYVSLVAINCWSCIFVESRWFWKSEARRRFAVILCDVILNLVSTLGLPLIIVLSYLDMYRTEVLEFDFSILGDEVWAAHLLNEAQMVVVVSWPDLLSRVVFSLGLVSSTSDVKDLLRSGPSNGNRVANQTNAVNNLSCVVPTDSDPVKEINDDSCMASGSQLLQQTSYYKEAGPQVHRRRRLLRFVYIANAAWGVVLLALHVHASLQEPLYECATQVRPMANILPSCYVVNFDCHALRISGRFDEVQSEWSKFDKGTSWTLRILHCSALEVPPSFVEFHGLQQIEVYNSTIVDWSADSTISSTNHPEMVVLSVVRVNMTDGLLPLGLQSQEFPPGLRQINFCETNLKTLPDDLDSNWPSGAGIYMENNKLTEIPAALAHLRPVYLMARGNPITQLPSELFEGVLSYLTLGGTNLAELPQNVAEPSTALAYLDVTDTDIAFFRSWMEPLVEDMLGVTPLLAAGGTPYCSDLDAIMSGSSSKFTTPFETGQSTLLMNASVENWEYLLQAVDCSPSYGLALFPLEYWDVKYGIHDSEF</sequence>
<dbReference type="EMBL" id="LNFO01003837">
    <property type="protein sequence ID" value="KUF82095.1"/>
    <property type="molecule type" value="Genomic_DNA"/>
</dbReference>
<dbReference type="Proteomes" id="UP000052943">
    <property type="component" value="Unassembled WGS sequence"/>
</dbReference>
<evidence type="ECO:0000313" key="2">
    <source>
        <dbReference type="EMBL" id="KUF82095.1"/>
    </source>
</evidence>
<name>A0A0W8CD90_PHYNI</name>
<proteinExistence type="predicted"/>
<dbReference type="OrthoDB" id="90188at2759"/>
<dbReference type="InterPro" id="IPR032675">
    <property type="entry name" value="LRR_dom_sf"/>
</dbReference>